<evidence type="ECO:0008006" key="11">
    <source>
        <dbReference type="Google" id="ProtNLM"/>
    </source>
</evidence>
<dbReference type="PANTHER" id="PTHR10942">
    <property type="entry name" value="LEISHMANOLYSIN-LIKE PEPTIDASE"/>
    <property type="match status" value="1"/>
</dbReference>
<dbReference type="Gene3D" id="3.90.132.10">
    <property type="entry name" value="Leishmanolysin , domain 2"/>
    <property type="match status" value="1"/>
</dbReference>
<keyword evidence="8" id="KW-0472">Membrane</keyword>
<dbReference type="GO" id="GO:0046872">
    <property type="term" value="F:metal ion binding"/>
    <property type="evidence" value="ECO:0007669"/>
    <property type="project" value="UniProtKB-KW"/>
</dbReference>
<keyword evidence="6" id="KW-0862">Zinc</keyword>
<feature type="transmembrane region" description="Helical" evidence="8">
    <location>
        <begin position="360"/>
        <end position="387"/>
    </location>
</feature>
<evidence type="ECO:0000256" key="1">
    <source>
        <dbReference type="ARBA" id="ARBA00001947"/>
    </source>
</evidence>
<keyword evidence="5" id="KW-0378">Hydrolase</keyword>
<evidence type="ECO:0000256" key="8">
    <source>
        <dbReference type="SAM" id="Phobius"/>
    </source>
</evidence>
<dbReference type="GO" id="GO:0004222">
    <property type="term" value="F:metalloendopeptidase activity"/>
    <property type="evidence" value="ECO:0007669"/>
    <property type="project" value="InterPro"/>
</dbReference>
<keyword evidence="8" id="KW-0812">Transmembrane</keyword>
<dbReference type="KEGG" id="tva:4760220"/>
<dbReference type="GO" id="GO:0007155">
    <property type="term" value="P:cell adhesion"/>
    <property type="evidence" value="ECO:0007669"/>
    <property type="project" value="InterPro"/>
</dbReference>
<keyword evidence="4" id="KW-0479">Metal-binding</keyword>
<gene>
    <name evidence="9" type="ORF">TVAG_030560</name>
</gene>
<dbReference type="RefSeq" id="XP_001330644.1">
    <property type="nucleotide sequence ID" value="XM_001330608.1"/>
</dbReference>
<evidence type="ECO:0000256" key="5">
    <source>
        <dbReference type="ARBA" id="ARBA00022801"/>
    </source>
</evidence>
<dbReference type="AlphaFoldDB" id="A2EY95"/>
<dbReference type="VEuPathDB" id="TrichDB:TVAGG3_0868380"/>
<dbReference type="FunFam" id="3.90.132.10:FF:000007">
    <property type="entry name" value="GP63-like"/>
    <property type="match status" value="1"/>
</dbReference>
<protein>
    <recommendedName>
        <fullName evidence="11">GP63-like</fullName>
    </recommendedName>
</protein>
<keyword evidence="3" id="KW-0645">Protease</keyword>
<dbReference type="InterPro" id="IPR001577">
    <property type="entry name" value="Peptidase_M8"/>
</dbReference>
<evidence type="ECO:0000256" key="3">
    <source>
        <dbReference type="ARBA" id="ARBA00022670"/>
    </source>
</evidence>
<proteinExistence type="inferred from homology"/>
<evidence type="ECO:0000256" key="7">
    <source>
        <dbReference type="ARBA" id="ARBA00023049"/>
    </source>
</evidence>
<dbReference type="Proteomes" id="UP000001542">
    <property type="component" value="Unassembled WGS sequence"/>
</dbReference>
<evidence type="ECO:0000256" key="6">
    <source>
        <dbReference type="ARBA" id="ARBA00022833"/>
    </source>
</evidence>
<reference evidence="9" key="2">
    <citation type="journal article" date="2007" name="Science">
        <title>Draft genome sequence of the sexually transmitted pathogen Trichomonas vaginalis.</title>
        <authorList>
            <person name="Carlton J.M."/>
            <person name="Hirt R.P."/>
            <person name="Silva J.C."/>
            <person name="Delcher A.L."/>
            <person name="Schatz M."/>
            <person name="Zhao Q."/>
            <person name="Wortman J.R."/>
            <person name="Bidwell S.L."/>
            <person name="Alsmark U.C.M."/>
            <person name="Besteiro S."/>
            <person name="Sicheritz-Ponten T."/>
            <person name="Noel C.J."/>
            <person name="Dacks J.B."/>
            <person name="Foster P.G."/>
            <person name="Simillion C."/>
            <person name="Van de Peer Y."/>
            <person name="Miranda-Saavedra D."/>
            <person name="Barton G.J."/>
            <person name="Westrop G.D."/>
            <person name="Mueller S."/>
            <person name="Dessi D."/>
            <person name="Fiori P.L."/>
            <person name="Ren Q."/>
            <person name="Paulsen I."/>
            <person name="Zhang H."/>
            <person name="Bastida-Corcuera F.D."/>
            <person name="Simoes-Barbosa A."/>
            <person name="Brown M.T."/>
            <person name="Hayes R.D."/>
            <person name="Mukherjee M."/>
            <person name="Okumura C.Y."/>
            <person name="Schneider R."/>
            <person name="Smith A.J."/>
            <person name="Vanacova S."/>
            <person name="Villalvazo M."/>
            <person name="Haas B.J."/>
            <person name="Pertea M."/>
            <person name="Feldblyum T.V."/>
            <person name="Utterback T.R."/>
            <person name="Shu C.L."/>
            <person name="Osoegawa K."/>
            <person name="de Jong P.J."/>
            <person name="Hrdy I."/>
            <person name="Horvathova L."/>
            <person name="Zubacova Z."/>
            <person name="Dolezal P."/>
            <person name="Malik S.B."/>
            <person name="Logsdon J.M. Jr."/>
            <person name="Henze K."/>
            <person name="Gupta A."/>
            <person name="Wang C.C."/>
            <person name="Dunne R.L."/>
            <person name="Upcroft J.A."/>
            <person name="Upcroft P."/>
            <person name="White O."/>
            <person name="Salzberg S.L."/>
            <person name="Tang P."/>
            <person name="Chiu C.-H."/>
            <person name="Lee Y.-S."/>
            <person name="Embley T.M."/>
            <person name="Coombs G.H."/>
            <person name="Mottram J.C."/>
            <person name="Tachezy J."/>
            <person name="Fraser-Liggett C.M."/>
            <person name="Johnson P.J."/>
        </authorList>
    </citation>
    <scope>NUCLEOTIDE SEQUENCE [LARGE SCALE GENOMIC DNA]</scope>
    <source>
        <strain evidence="9">G3</strain>
    </source>
</reference>
<accession>A2EY95</accession>
<organism evidence="9 10">
    <name type="scientific">Trichomonas vaginalis (strain ATCC PRA-98 / G3)</name>
    <dbReference type="NCBI Taxonomy" id="412133"/>
    <lineage>
        <taxon>Eukaryota</taxon>
        <taxon>Metamonada</taxon>
        <taxon>Parabasalia</taxon>
        <taxon>Trichomonadida</taxon>
        <taxon>Trichomonadidae</taxon>
        <taxon>Trichomonas</taxon>
    </lineage>
</organism>
<dbReference type="EMBL" id="DS113538">
    <property type="protein sequence ID" value="EAY02383.1"/>
    <property type="molecule type" value="Genomic_DNA"/>
</dbReference>
<dbReference type="VEuPathDB" id="TrichDB:TVAG_030560"/>
<evidence type="ECO:0000313" key="9">
    <source>
        <dbReference type="EMBL" id="EAY02383.1"/>
    </source>
</evidence>
<keyword evidence="7" id="KW-0482">Metalloprotease</keyword>
<dbReference type="GO" id="GO:0008233">
    <property type="term" value="F:peptidase activity"/>
    <property type="evidence" value="ECO:0000318"/>
    <property type="project" value="GO_Central"/>
</dbReference>
<evidence type="ECO:0000313" key="10">
    <source>
        <dbReference type="Proteomes" id="UP000001542"/>
    </source>
</evidence>
<dbReference type="GO" id="GO:0005737">
    <property type="term" value="C:cytoplasm"/>
    <property type="evidence" value="ECO:0000318"/>
    <property type="project" value="GO_Central"/>
</dbReference>
<keyword evidence="10" id="KW-1185">Reference proteome</keyword>
<dbReference type="GO" id="GO:0006508">
    <property type="term" value="P:proteolysis"/>
    <property type="evidence" value="ECO:0007669"/>
    <property type="project" value="UniProtKB-KW"/>
</dbReference>
<comment type="similarity">
    <text evidence="2">Belongs to the peptidase M8 family.</text>
</comment>
<sequence length="410" mass="47738">MGLHSDMFQYYHSKTDMTPYTNVTCNLTRYGRKFIYLTTPSLRKFAESFGPSVSSNISDQCPTGVEMIDHGLDIGLRPAGRLFFTDIMVTSHQRSPYLYHRVTDLTLSWIEDTGNYEMINRIGQPLVYGNPHIYDTKQTDFFYYPPQTVFPQSFLYNDTDSSPENSIGFDFSFSSVDQSVQINCNEESESDFCKYPEFYNPYSRTTYYPWPEYDYQPIKMPKLYCQNMNEAAIPRMLTDETDSCGDYRCDDNNTKFTIFFVTNENTGDYTSIQCTNNEYQSKIGITVNRVLQVGSTKRFTLRCPNPKTFCDARELFLDYYVNIRSYTPYPTMDLRTPFEPTIIQFDPSRSPYIDQVKNPWLMPLIISSATTFLLVMILIVTLLICFFMNAQEYSDLSDNDTTDYTELENL</sequence>
<dbReference type="InParanoid" id="A2EY95"/>
<dbReference type="GO" id="GO:0016020">
    <property type="term" value="C:membrane"/>
    <property type="evidence" value="ECO:0007669"/>
    <property type="project" value="InterPro"/>
</dbReference>
<evidence type="ECO:0000256" key="4">
    <source>
        <dbReference type="ARBA" id="ARBA00022723"/>
    </source>
</evidence>
<name>A2EY95_TRIV3</name>
<keyword evidence="8" id="KW-1133">Transmembrane helix</keyword>
<reference evidence="9" key="1">
    <citation type="submission" date="2006-10" db="EMBL/GenBank/DDBJ databases">
        <authorList>
            <person name="Amadeo P."/>
            <person name="Zhao Q."/>
            <person name="Wortman J."/>
            <person name="Fraser-Liggett C."/>
            <person name="Carlton J."/>
        </authorList>
    </citation>
    <scope>NUCLEOTIDE SEQUENCE</scope>
    <source>
        <strain evidence="9">G3</strain>
    </source>
</reference>
<evidence type="ECO:0000256" key="2">
    <source>
        <dbReference type="ARBA" id="ARBA00005860"/>
    </source>
</evidence>
<comment type="cofactor">
    <cofactor evidence="1">
        <name>Zn(2+)</name>
        <dbReference type="ChEBI" id="CHEBI:29105"/>
    </cofactor>
</comment>
<dbReference type="PANTHER" id="PTHR10942:SF0">
    <property type="entry name" value="LEISHMANOLYSIN-LIKE PEPTIDASE"/>
    <property type="match status" value="1"/>
</dbReference>
<dbReference type="SMR" id="A2EY95"/>